<evidence type="ECO:0000313" key="5">
    <source>
        <dbReference type="Proteomes" id="UP000663870"/>
    </source>
</evidence>
<dbReference type="AlphaFoldDB" id="A0A813SMA4"/>
<evidence type="ECO:0000313" key="2">
    <source>
        <dbReference type="EMBL" id="CAF0801816.1"/>
    </source>
</evidence>
<dbReference type="EMBL" id="CAJNOL010000069">
    <property type="protein sequence ID" value="CAF0813220.1"/>
    <property type="molecule type" value="Genomic_DNA"/>
</dbReference>
<dbReference type="Proteomes" id="UP000663882">
    <property type="component" value="Unassembled WGS sequence"/>
</dbReference>
<gene>
    <name evidence="3" type="ORF">JXQ802_LOCUS4820</name>
    <name evidence="4" type="ORF">OTI717_LOCUS4764</name>
    <name evidence="2" type="ORF">RFH988_LOCUS3962</name>
</gene>
<name>A0A813SMA4_9BILA</name>
<keyword evidence="5" id="KW-1185">Reference proteome</keyword>
<evidence type="ECO:0000259" key="1">
    <source>
        <dbReference type="Pfam" id="PF03795"/>
    </source>
</evidence>
<dbReference type="PANTHER" id="PTHR33606:SF3">
    <property type="entry name" value="PROTEIN YCII"/>
    <property type="match status" value="1"/>
</dbReference>
<dbReference type="Pfam" id="PF03795">
    <property type="entry name" value="YCII"/>
    <property type="match status" value="1"/>
</dbReference>
<sequence>MASTSSTGTIKPKLYLLQYDYVANVIEKRKPYREAHLAHMGKQVEKGNVVLGGAFDNPPAGGLIILRNLSIDDIEQIAQQDPYVTNGIVTKYTIKPYMAVVGDTLLSNDLIKI</sequence>
<proteinExistence type="predicted"/>
<dbReference type="InterPro" id="IPR005545">
    <property type="entry name" value="YCII"/>
</dbReference>
<comment type="caution">
    <text evidence="2">The sequence shown here is derived from an EMBL/GenBank/DDBJ whole genome shotgun (WGS) entry which is preliminary data.</text>
</comment>
<dbReference type="SUPFAM" id="SSF54909">
    <property type="entry name" value="Dimeric alpha+beta barrel"/>
    <property type="match status" value="1"/>
</dbReference>
<evidence type="ECO:0000313" key="4">
    <source>
        <dbReference type="EMBL" id="CAF3560248.1"/>
    </source>
</evidence>
<dbReference type="PANTHER" id="PTHR33606">
    <property type="entry name" value="PROTEIN YCII"/>
    <property type="match status" value="1"/>
</dbReference>
<dbReference type="Gene3D" id="3.30.70.1060">
    <property type="entry name" value="Dimeric alpha+beta barrel"/>
    <property type="match status" value="1"/>
</dbReference>
<dbReference type="EMBL" id="CAJNOO010000099">
    <property type="protein sequence ID" value="CAF0801816.1"/>
    <property type="molecule type" value="Genomic_DNA"/>
</dbReference>
<dbReference type="Proteomes" id="UP000663870">
    <property type="component" value="Unassembled WGS sequence"/>
</dbReference>
<dbReference type="InterPro" id="IPR011008">
    <property type="entry name" value="Dimeric_a/b-barrel"/>
</dbReference>
<protein>
    <recommendedName>
        <fullName evidence="1">YCII-related domain-containing protein</fullName>
    </recommendedName>
</protein>
<evidence type="ECO:0000313" key="3">
    <source>
        <dbReference type="EMBL" id="CAF0813220.1"/>
    </source>
</evidence>
<reference evidence="2" key="1">
    <citation type="submission" date="2021-02" db="EMBL/GenBank/DDBJ databases">
        <authorList>
            <person name="Nowell W R."/>
        </authorList>
    </citation>
    <scope>NUCLEOTIDE SEQUENCE</scope>
</reference>
<dbReference type="InterPro" id="IPR051807">
    <property type="entry name" value="Sec-metab_biosynth-assoc"/>
</dbReference>
<dbReference type="EMBL" id="CAJOAX010000295">
    <property type="protein sequence ID" value="CAF3560248.1"/>
    <property type="molecule type" value="Genomic_DNA"/>
</dbReference>
<dbReference type="Proteomes" id="UP000663823">
    <property type="component" value="Unassembled WGS sequence"/>
</dbReference>
<feature type="domain" description="YCII-related" evidence="1">
    <location>
        <begin position="15"/>
        <end position="96"/>
    </location>
</feature>
<dbReference type="OrthoDB" id="5519740at2759"/>
<organism evidence="2 6">
    <name type="scientific">Rotaria sordida</name>
    <dbReference type="NCBI Taxonomy" id="392033"/>
    <lineage>
        <taxon>Eukaryota</taxon>
        <taxon>Metazoa</taxon>
        <taxon>Spiralia</taxon>
        <taxon>Gnathifera</taxon>
        <taxon>Rotifera</taxon>
        <taxon>Eurotatoria</taxon>
        <taxon>Bdelloidea</taxon>
        <taxon>Philodinida</taxon>
        <taxon>Philodinidae</taxon>
        <taxon>Rotaria</taxon>
    </lineage>
</organism>
<accession>A0A813SMA4</accession>
<evidence type="ECO:0000313" key="6">
    <source>
        <dbReference type="Proteomes" id="UP000663882"/>
    </source>
</evidence>